<evidence type="ECO:0000256" key="1">
    <source>
        <dbReference type="SAM" id="MobiDB-lite"/>
    </source>
</evidence>
<evidence type="ECO:0000313" key="2">
    <source>
        <dbReference type="EMBL" id="KAF1982521.1"/>
    </source>
</evidence>
<dbReference type="AlphaFoldDB" id="A0A6G1GNM5"/>
<name>A0A6G1GNM5_9PEZI</name>
<sequence>MAMADRLFLLYQWPARLRATVSTAMTAWPDEHKSMRRGGQVNGWRLAGTKGVKVSCGRCLAVRSSAVWRVTVMMQVGGGTVLWSTLTDVQPATSEQPTERGERREPSTYMRHHRSRLELWT</sequence>
<evidence type="ECO:0000313" key="3">
    <source>
        <dbReference type="Proteomes" id="UP000800041"/>
    </source>
</evidence>
<protein>
    <submittedName>
        <fullName evidence="2">Uncharacterized protein</fullName>
    </submittedName>
</protein>
<organism evidence="2 3">
    <name type="scientific">Aulographum hederae CBS 113979</name>
    <dbReference type="NCBI Taxonomy" id="1176131"/>
    <lineage>
        <taxon>Eukaryota</taxon>
        <taxon>Fungi</taxon>
        <taxon>Dikarya</taxon>
        <taxon>Ascomycota</taxon>
        <taxon>Pezizomycotina</taxon>
        <taxon>Dothideomycetes</taxon>
        <taxon>Pleosporomycetidae</taxon>
        <taxon>Aulographales</taxon>
        <taxon>Aulographaceae</taxon>
    </lineage>
</organism>
<feature type="compositionally biased region" description="Basic and acidic residues" evidence="1">
    <location>
        <begin position="97"/>
        <end position="106"/>
    </location>
</feature>
<dbReference type="Proteomes" id="UP000800041">
    <property type="component" value="Unassembled WGS sequence"/>
</dbReference>
<feature type="region of interest" description="Disordered" evidence="1">
    <location>
        <begin position="88"/>
        <end position="121"/>
    </location>
</feature>
<accession>A0A6G1GNM5</accession>
<reference evidence="2" key="1">
    <citation type="journal article" date="2020" name="Stud. Mycol.">
        <title>101 Dothideomycetes genomes: a test case for predicting lifestyles and emergence of pathogens.</title>
        <authorList>
            <person name="Haridas S."/>
            <person name="Albert R."/>
            <person name="Binder M."/>
            <person name="Bloem J."/>
            <person name="Labutti K."/>
            <person name="Salamov A."/>
            <person name="Andreopoulos B."/>
            <person name="Baker S."/>
            <person name="Barry K."/>
            <person name="Bills G."/>
            <person name="Bluhm B."/>
            <person name="Cannon C."/>
            <person name="Castanera R."/>
            <person name="Culley D."/>
            <person name="Daum C."/>
            <person name="Ezra D."/>
            <person name="Gonzalez J."/>
            <person name="Henrissat B."/>
            <person name="Kuo A."/>
            <person name="Liang C."/>
            <person name="Lipzen A."/>
            <person name="Lutzoni F."/>
            <person name="Magnuson J."/>
            <person name="Mondo S."/>
            <person name="Nolan M."/>
            <person name="Ohm R."/>
            <person name="Pangilinan J."/>
            <person name="Park H.-J."/>
            <person name="Ramirez L."/>
            <person name="Alfaro M."/>
            <person name="Sun H."/>
            <person name="Tritt A."/>
            <person name="Yoshinaga Y."/>
            <person name="Zwiers L.-H."/>
            <person name="Turgeon B."/>
            <person name="Goodwin S."/>
            <person name="Spatafora J."/>
            <person name="Crous P."/>
            <person name="Grigoriev I."/>
        </authorList>
    </citation>
    <scope>NUCLEOTIDE SEQUENCE</scope>
    <source>
        <strain evidence="2">CBS 113979</strain>
    </source>
</reference>
<gene>
    <name evidence="2" type="ORF">K402DRAFT_193046</name>
</gene>
<proteinExistence type="predicted"/>
<dbReference type="EMBL" id="ML977183">
    <property type="protein sequence ID" value="KAF1982521.1"/>
    <property type="molecule type" value="Genomic_DNA"/>
</dbReference>
<keyword evidence="3" id="KW-1185">Reference proteome</keyword>